<evidence type="ECO:0000313" key="2">
    <source>
        <dbReference type="Proteomes" id="UP000734218"/>
    </source>
</evidence>
<reference evidence="1 2" key="1">
    <citation type="submission" date="2020-03" db="EMBL/GenBank/DDBJ databases">
        <title>Genomic Encyclopedia of Type Strains, Phase IV (KMG-IV): sequencing the most valuable type-strain genomes for metagenomic binning, comparative biology and taxonomic classification.</title>
        <authorList>
            <person name="Goeker M."/>
        </authorList>
    </citation>
    <scope>NUCLEOTIDE SEQUENCE [LARGE SCALE GENOMIC DNA]</scope>
    <source>
        <strain evidence="1 2">DSM 27651</strain>
    </source>
</reference>
<organism evidence="1 2">
    <name type="scientific">Sphingomonas jejuensis</name>
    <dbReference type="NCBI Taxonomy" id="904715"/>
    <lineage>
        <taxon>Bacteria</taxon>
        <taxon>Pseudomonadati</taxon>
        <taxon>Pseudomonadota</taxon>
        <taxon>Alphaproteobacteria</taxon>
        <taxon>Sphingomonadales</taxon>
        <taxon>Sphingomonadaceae</taxon>
        <taxon>Sphingomonas</taxon>
    </lineage>
</organism>
<accession>A0ABX0XQV7</accession>
<keyword evidence="2" id="KW-1185">Reference proteome</keyword>
<dbReference type="InterPro" id="IPR018673">
    <property type="entry name" value="DUF2141"/>
</dbReference>
<comment type="caution">
    <text evidence="1">The sequence shown here is derived from an EMBL/GenBank/DDBJ whole genome shotgun (WGS) entry which is preliminary data.</text>
</comment>
<name>A0ABX0XQV7_9SPHN</name>
<sequence>MLASLPGAVPTGGVDVSFQQLRSERGMLRICLTRDPANYPNCTDDRAAITRNVPANRPDLVLAAIPAGNWALAVIHDENGNGRLDTFAGIPREGVGFSRNPRISFGPPRFRSAEFTVSGSPTAQDIRLRYFL</sequence>
<dbReference type="RefSeq" id="WP_342449804.1">
    <property type="nucleotide sequence ID" value="NZ_JAATJE010000002.1"/>
</dbReference>
<protein>
    <submittedName>
        <fullName evidence="1">Uncharacterized protein (DUF2141 family)</fullName>
    </submittedName>
</protein>
<proteinExistence type="predicted"/>
<dbReference type="EMBL" id="JAATJE010000002">
    <property type="protein sequence ID" value="NJC35087.1"/>
    <property type="molecule type" value="Genomic_DNA"/>
</dbReference>
<dbReference type="Pfam" id="PF09912">
    <property type="entry name" value="DUF2141"/>
    <property type="match status" value="1"/>
</dbReference>
<dbReference type="Proteomes" id="UP000734218">
    <property type="component" value="Unassembled WGS sequence"/>
</dbReference>
<evidence type="ECO:0000313" key="1">
    <source>
        <dbReference type="EMBL" id="NJC35087.1"/>
    </source>
</evidence>
<gene>
    <name evidence="1" type="ORF">GGR88_002601</name>
</gene>